<dbReference type="HOGENOM" id="CLU_007885_0_0_1"/>
<feature type="transmembrane region" description="Helical" evidence="6">
    <location>
        <begin position="181"/>
        <end position="200"/>
    </location>
</feature>
<keyword evidence="6" id="KW-1133">Transmembrane helix</keyword>
<reference evidence="10" key="1">
    <citation type="submission" date="2012-12" db="EMBL/GenBank/DDBJ databases">
        <authorList>
            <person name="Hellsten U."/>
            <person name="Grimwood J."/>
            <person name="Chapman J.A."/>
            <person name="Shapiro H."/>
            <person name="Aerts A."/>
            <person name="Otillar R.P."/>
            <person name="Terry A.Y."/>
            <person name="Boore J.L."/>
            <person name="Simakov O."/>
            <person name="Marletaz F."/>
            <person name="Cho S.-J."/>
            <person name="Edsinger-Gonzales E."/>
            <person name="Havlak P."/>
            <person name="Kuo D.-H."/>
            <person name="Larsson T."/>
            <person name="Lv J."/>
            <person name="Arendt D."/>
            <person name="Savage R."/>
            <person name="Osoegawa K."/>
            <person name="de Jong P."/>
            <person name="Lindberg D.R."/>
            <person name="Seaver E.C."/>
            <person name="Weisblat D.A."/>
            <person name="Putnam N.H."/>
            <person name="Grigoriev I.V."/>
            <person name="Rokhsar D.S."/>
        </authorList>
    </citation>
    <scope>NUCLEOTIDE SEQUENCE</scope>
    <source>
        <strain evidence="10">I ESC-2004</strain>
    </source>
</reference>
<sequence length="745" mass="83961">MKVQESSEFYFICSFSCEYRTSNRWYHWSSGEHYCNKCFEAIYRRDLELVAEMEAWQKQWDLFAGCQGKLRLFIGDRILPFWLRCNSCQKWRPLDRKVVLTPENISSFQCGQLTPHSHPAMMVKRIGDKNWLSTLTYPPFLISSPAAPFLRDYLADQVGLSPSSADPDVTLTSGKSTLQHLFIYLFICLFIFSLKVLNPFSVTGQYPRSFNPQAMTAEEEEVFSNLASFQCIYLALRNLVLSMWAQNCKELLTAEKCAYHVICHGLVRICLVKELPKIIKYLTTRGFINTGVVQDIPTGGLFPQELNQKNIIVIGAGMAGLTAARQLHNWGAKVMVVEASPRIGGRIDDSRDLGMCIGKGAQILNSSTNNPLLILLKQTGARTVPLDERCPLFTTRGQVVDEEEDHLIEAHFNSLLERVSKWQEKNPENDCSLLHKIQKMHKNSAVGKVFTEEHEKLLAFYMSNLEYACGCSLSDLSALHWDHTERLLQFNGPSCFVTQGFGSVLEQLAEGLNIRCDHQVDEIDYTGDKIKVSFTGGKFYDADQIIVTVPLRVLQTENIAFNPSLPETKYDAIQNLGAGIIEKVALKFPCRFWPSTCQTFGCVPEKTEERGMFNVFYDVSKCDDVEVGHVLLTYLTGHAVDVVKNLTDVEIVQRCIGTLQKMFPKEVVPDPISSFVSHWRDNNHVGMAFSYVPTGSSSDLYDSVKESLEGRVLFAGEATSQQFPQSVTGAYLSGLRAAENIFGKR</sequence>
<dbReference type="SUPFAM" id="SSF51905">
    <property type="entry name" value="FAD/NAD(P)-binding domain"/>
    <property type="match status" value="1"/>
</dbReference>
<name>R7THZ1_CAPTE</name>
<evidence type="ECO:0000256" key="3">
    <source>
        <dbReference type="ARBA" id="ARBA00022630"/>
    </source>
</evidence>
<dbReference type="Pfam" id="PF04433">
    <property type="entry name" value="SWIRM"/>
    <property type="match status" value="1"/>
</dbReference>
<evidence type="ECO:0000256" key="6">
    <source>
        <dbReference type="SAM" id="Phobius"/>
    </source>
</evidence>
<dbReference type="GO" id="GO:0140682">
    <property type="term" value="F:FAD-dependent H3K4me/H3K4me3 demethylase activity"/>
    <property type="evidence" value="ECO:0007669"/>
    <property type="project" value="UniProtKB-ARBA"/>
</dbReference>
<dbReference type="SUPFAM" id="SSF46689">
    <property type="entry name" value="Homeodomain-like"/>
    <property type="match status" value="1"/>
</dbReference>
<dbReference type="EMBL" id="AMQN01012823">
    <property type="status" value="NOT_ANNOTATED_CDS"/>
    <property type="molecule type" value="Genomic_DNA"/>
</dbReference>
<protein>
    <recommendedName>
        <fullName evidence="7">SWIRM domain-containing protein</fullName>
    </recommendedName>
</protein>
<keyword evidence="4" id="KW-0274">FAD</keyword>
<reference evidence="9" key="3">
    <citation type="submission" date="2015-06" db="UniProtKB">
        <authorList>
            <consortium name="EnsemblMetazoa"/>
        </authorList>
    </citation>
    <scope>IDENTIFICATION</scope>
</reference>
<dbReference type="OrthoDB" id="2219495at2759"/>
<keyword evidence="10" id="KW-1185">Reference proteome</keyword>
<evidence type="ECO:0000313" key="9">
    <source>
        <dbReference type="EnsemblMetazoa" id="CapteP177732"/>
    </source>
</evidence>
<dbReference type="InterPro" id="IPR050281">
    <property type="entry name" value="Flavin_monoamine_oxidase"/>
</dbReference>
<dbReference type="Pfam" id="PF01593">
    <property type="entry name" value="Amino_oxidase"/>
    <property type="match status" value="1"/>
</dbReference>
<evidence type="ECO:0000259" key="7">
    <source>
        <dbReference type="PROSITE" id="PS50934"/>
    </source>
</evidence>
<feature type="domain" description="SWIRM" evidence="7">
    <location>
        <begin position="201"/>
        <end position="299"/>
    </location>
</feature>
<evidence type="ECO:0000256" key="1">
    <source>
        <dbReference type="ARBA" id="ARBA00001974"/>
    </source>
</evidence>
<comment type="cofactor">
    <cofactor evidence="1">
        <name>FAD</name>
        <dbReference type="ChEBI" id="CHEBI:57692"/>
    </cofactor>
</comment>
<dbReference type="Gene3D" id="3.50.50.60">
    <property type="entry name" value="FAD/NAD(P)-binding domain"/>
    <property type="match status" value="1"/>
</dbReference>
<evidence type="ECO:0000256" key="2">
    <source>
        <dbReference type="ARBA" id="ARBA00005995"/>
    </source>
</evidence>
<keyword evidence="5" id="KW-0560">Oxidoreductase</keyword>
<dbReference type="Proteomes" id="UP000014760">
    <property type="component" value="Unassembled WGS sequence"/>
</dbReference>
<evidence type="ECO:0000256" key="5">
    <source>
        <dbReference type="ARBA" id="ARBA00023002"/>
    </source>
</evidence>
<keyword evidence="3" id="KW-0285">Flavoprotein</keyword>
<reference evidence="8 10" key="2">
    <citation type="journal article" date="2013" name="Nature">
        <title>Insights into bilaterian evolution from three spiralian genomes.</title>
        <authorList>
            <person name="Simakov O."/>
            <person name="Marletaz F."/>
            <person name="Cho S.J."/>
            <person name="Edsinger-Gonzales E."/>
            <person name="Havlak P."/>
            <person name="Hellsten U."/>
            <person name="Kuo D.H."/>
            <person name="Larsson T."/>
            <person name="Lv J."/>
            <person name="Arendt D."/>
            <person name="Savage R."/>
            <person name="Osoegawa K."/>
            <person name="de Jong P."/>
            <person name="Grimwood J."/>
            <person name="Chapman J.A."/>
            <person name="Shapiro H."/>
            <person name="Aerts A."/>
            <person name="Otillar R.P."/>
            <person name="Terry A.Y."/>
            <person name="Boore J.L."/>
            <person name="Grigoriev I.V."/>
            <person name="Lindberg D.R."/>
            <person name="Seaver E.C."/>
            <person name="Weisblat D.A."/>
            <person name="Putnam N.H."/>
            <person name="Rokhsar D.S."/>
        </authorList>
    </citation>
    <scope>NUCLEOTIDE SEQUENCE</scope>
    <source>
        <strain evidence="8 10">I ESC-2004</strain>
    </source>
</reference>
<dbReference type="InterPro" id="IPR036188">
    <property type="entry name" value="FAD/NAD-bd_sf"/>
</dbReference>
<dbReference type="STRING" id="283909.R7THZ1"/>
<dbReference type="PANTHER" id="PTHR10742:SF410">
    <property type="entry name" value="LYSINE-SPECIFIC HISTONE DEMETHYLASE 2"/>
    <property type="match status" value="1"/>
</dbReference>
<dbReference type="InterPro" id="IPR036388">
    <property type="entry name" value="WH-like_DNA-bd_sf"/>
</dbReference>
<evidence type="ECO:0000256" key="4">
    <source>
        <dbReference type="ARBA" id="ARBA00022827"/>
    </source>
</evidence>
<organism evidence="8">
    <name type="scientific">Capitella teleta</name>
    <name type="common">Polychaete worm</name>
    <dbReference type="NCBI Taxonomy" id="283909"/>
    <lineage>
        <taxon>Eukaryota</taxon>
        <taxon>Metazoa</taxon>
        <taxon>Spiralia</taxon>
        <taxon>Lophotrochozoa</taxon>
        <taxon>Annelida</taxon>
        <taxon>Polychaeta</taxon>
        <taxon>Sedentaria</taxon>
        <taxon>Scolecida</taxon>
        <taxon>Capitellidae</taxon>
        <taxon>Capitella</taxon>
    </lineage>
</organism>
<evidence type="ECO:0000313" key="10">
    <source>
        <dbReference type="Proteomes" id="UP000014760"/>
    </source>
</evidence>
<dbReference type="InterPro" id="IPR007526">
    <property type="entry name" value="SWIRM"/>
</dbReference>
<keyword evidence="6" id="KW-0472">Membrane</keyword>
<dbReference type="EMBL" id="KB309782">
    <property type="protein sequence ID" value="ELT93319.1"/>
    <property type="molecule type" value="Genomic_DNA"/>
</dbReference>
<dbReference type="EnsemblMetazoa" id="CapteT177732">
    <property type="protein sequence ID" value="CapteP177732"/>
    <property type="gene ID" value="CapteG177732"/>
</dbReference>
<dbReference type="Gene3D" id="3.90.660.10">
    <property type="match status" value="1"/>
</dbReference>
<dbReference type="InterPro" id="IPR002937">
    <property type="entry name" value="Amino_oxidase"/>
</dbReference>
<dbReference type="SUPFAM" id="SSF54373">
    <property type="entry name" value="FAD-linked reductases, C-terminal domain"/>
    <property type="match status" value="1"/>
</dbReference>
<proteinExistence type="inferred from homology"/>
<dbReference type="PANTHER" id="PTHR10742">
    <property type="entry name" value="FLAVIN MONOAMINE OXIDASE"/>
    <property type="match status" value="1"/>
</dbReference>
<gene>
    <name evidence="8" type="ORF">CAPTEDRAFT_177732</name>
</gene>
<dbReference type="Gene3D" id="1.10.10.10">
    <property type="entry name" value="Winged helix-like DNA-binding domain superfamily/Winged helix DNA-binding domain"/>
    <property type="match status" value="1"/>
</dbReference>
<dbReference type="OMA" id="PYVFWGE"/>
<dbReference type="AlphaFoldDB" id="R7THZ1"/>
<dbReference type="InterPro" id="IPR009057">
    <property type="entry name" value="Homeodomain-like_sf"/>
</dbReference>
<keyword evidence="6" id="KW-0812">Transmembrane</keyword>
<comment type="similarity">
    <text evidence="2">Belongs to the flavin monoamine oxidase family.</text>
</comment>
<accession>R7THZ1</accession>
<dbReference type="PROSITE" id="PS50934">
    <property type="entry name" value="SWIRM"/>
    <property type="match status" value="1"/>
</dbReference>
<evidence type="ECO:0000313" key="8">
    <source>
        <dbReference type="EMBL" id="ELT93319.1"/>
    </source>
</evidence>